<protein>
    <recommendedName>
        <fullName evidence="4">Porin MspA</fullName>
    </recommendedName>
</protein>
<sequence length="221" mass="22739">MINRKKLTSRVGLGVAATVALGLFSTGAATAEIFIPLPGGETTKTLADGTEVRLALVDESVAITPTMGAVPGHRTARVAGKAQVELAGTPGGTAGSIFPGYTVGCEVDIAGGGVTGDLEWAGDAIDSDAGVATGAKLVLERGQAKSFYVLDLEQDEYFGSVAYPTRNQFEGSIGAVSWSDEVIDLSGCDGYAQARAFVSLSVETDSVVTWMTLWGKPFILG</sequence>
<evidence type="ECO:0000313" key="3">
    <source>
        <dbReference type="Proteomes" id="UP000321424"/>
    </source>
</evidence>
<name>A0A511MFR7_9NOCA</name>
<dbReference type="Gene3D" id="2.10.300.10">
    <property type="entry name" value="Porin MspA ribbon domain"/>
    <property type="match status" value="1"/>
</dbReference>
<dbReference type="Pfam" id="PF09203">
    <property type="entry name" value="MspA"/>
    <property type="match status" value="1"/>
</dbReference>
<feature type="signal peptide" evidence="1">
    <location>
        <begin position="1"/>
        <end position="31"/>
    </location>
</feature>
<proteinExistence type="predicted"/>
<comment type="caution">
    <text evidence="2">The sequence shown here is derived from an EMBL/GenBank/DDBJ whole genome shotgun (WGS) entry which is preliminary data.</text>
</comment>
<keyword evidence="1" id="KW-0732">Signal</keyword>
<dbReference type="Gene3D" id="2.60.40.1650">
    <property type="entry name" value="Porin MspA (Ig-like beta-sandwich domain)"/>
    <property type="match status" value="1"/>
</dbReference>
<gene>
    <name evidence="2" type="ORF">NN4_37700</name>
</gene>
<dbReference type="AlphaFoldDB" id="A0A511MFR7"/>
<organism evidence="2 3">
    <name type="scientific">Nocardia ninae NBRC 108245</name>
    <dbReference type="NCBI Taxonomy" id="1210091"/>
    <lineage>
        <taxon>Bacteria</taxon>
        <taxon>Bacillati</taxon>
        <taxon>Actinomycetota</taxon>
        <taxon>Actinomycetes</taxon>
        <taxon>Mycobacteriales</taxon>
        <taxon>Nocardiaceae</taxon>
        <taxon>Nocardia</taxon>
    </lineage>
</organism>
<dbReference type="Proteomes" id="UP000321424">
    <property type="component" value="Unassembled WGS sequence"/>
</dbReference>
<keyword evidence="3" id="KW-1185">Reference proteome</keyword>
<dbReference type="OrthoDB" id="4540215at2"/>
<dbReference type="RefSeq" id="WP_147132683.1">
    <property type="nucleotide sequence ID" value="NZ_BJXA01000023.1"/>
</dbReference>
<accession>A0A511MFR7</accession>
<feature type="chain" id="PRO_5038752375" description="Porin MspA" evidence="1">
    <location>
        <begin position="32"/>
        <end position="221"/>
    </location>
</feature>
<reference evidence="2 3" key="1">
    <citation type="submission" date="2019-07" db="EMBL/GenBank/DDBJ databases">
        <title>Whole genome shotgun sequence of Nocardia ninae NBRC 108245.</title>
        <authorList>
            <person name="Hosoyama A."/>
            <person name="Uohara A."/>
            <person name="Ohji S."/>
            <person name="Ichikawa N."/>
        </authorList>
    </citation>
    <scope>NUCLEOTIDE SEQUENCE [LARGE SCALE GENOMIC DNA]</scope>
    <source>
        <strain evidence="2 3">NBRC 108245</strain>
    </source>
</reference>
<dbReference type="EMBL" id="BJXA01000023">
    <property type="protein sequence ID" value="GEM39251.1"/>
    <property type="molecule type" value="Genomic_DNA"/>
</dbReference>
<evidence type="ECO:0000313" key="2">
    <source>
        <dbReference type="EMBL" id="GEM39251.1"/>
    </source>
</evidence>
<evidence type="ECO:0008006" key="4">
    <source>
        <dbReference type="Google" id="ProtNLM"/>
    </source>
</evidence>
<evidence type="ECO:0000256" key="1">
    <source>
        <dbReference type="SAM" id="SignalP"/>
    </source>
</evidence>
<dbReference type="InterPro" id="IPR015286">
    <property type="entry name" value="Porin_fam_mycobact-type"/>
</dbReference>